<name>A0A6I5ZRZ1_9FIRM</name>
<reference evidence="1 2" key="1">
    <citation type="submission" date="2019-11" db="EMBL/GenBank/DDBJ databases">
        <title>Genome sequence of Moorella glycerini DSM11254.</title>
        <authorList>
            <person name="Poehlein A."/>
            <person name="Boeer T."/>
            <person name="Daniel R."/>
        </authorList>
    </citation>
    <scope>NUCLEOTIDE SEQUENCE [LARGE SCALE GENOMIC DNA]</scope>
    <source>
        <strain evidence="1 2">DSM 11254</strain>
    </source>
</reference>
<dbReference type="AlphaFoldDB" id="A0A6I5ZRZ1"/>
<sequence length="78" mass="8134">MQEIKAAGNQVAVTVDPAQGGITFGTGLPAPHGIFAVKDAGIIFNAGQINLTQVYFVFILGLLSYSNSLRREGSASHS</sequence>
<dbReference type="Proteomes" id="UP000425916">
    <property type="component" value="Chromosome"/>
</dbReference>
<protein>
    <submittedName>
        <fullName evidence="1">Uncharacterized protein</fullName>
    </submittedName>
</protein>
<proteinExistence type="predicted"/>
<evidence type="ECO:0000313" key="1">
    <source>
        <dbReference type="EMBL" id="QGP92327.1"/>
    </source>
</evidence>
<dbReference type="EMBL" id="CP046244">
    <property type="protein sequence ID" value="QGP92327.1"/>
    <property type="molecule type" value="Genomic_DNA"/>
</dbReference>
<keyword evidence="2" id="KW-1185">Reference proteome</keyword>
<organism evidence="1 2">
    <name type="scientific">Neomoorella glycerini</name>
    <dbReference type="NCBI Taxonomy" id="55779"/>
    <lineage>
        <taxon>Bacteria</taxon>
        <taxon>Bacillati</taxon>
        <taxon>Bacillota</taxon>
        <taxon>Clostridia</taxon>
        <taxon>Neomoorellales</taxon>
        <taxon>Neomoorellaceae</taxon>
        <taxon>Neomoorella</taxon>
    </lineage>
</organism>
<accession>A0A6I5ZRZ1</accession>
<gene>
    <name evidence="1" type="ORF">MGLY_17010</name>
</gene>
<evidence type="ECO:0000313" key="2">
    <source>
        <dbReference type="Proteomes" id="UP000425916"/>
    </source>
</evidence>